<feature type="transmembrane region" description="Helical" evidence="1">
    <location>
        <begin position="127"/>
        <end position="149"/>
    </location>
</feature>
<dbReference type="AlphaFoldDB" id="A0A934S650"/>
<proteinExistence type="predicted"/>
<feature type="signal peptide" evidence="2">
    <location>
        <begin position="1"/>
        <end position="16"/>
    </location>
</feature>
<sequence>MRFLCLFLALIATVSAAVPSQRIGQPLTLQDIYIPGGEAKPAPRRDREPPLVVRLLELKPAKDGFRYDFEIQGLEAGTYNLADFLVPVNSAEPPTFPEIPLEITSQLPPGIELPKVKPSEQMPTLGGYRTTMITLCCVWFIGLIAIILWKKKKPAASNESEAPASLADRLKPLLDAASNGKIDDAGRAKLERLILGHWRERLPEIADAPTSEAMVKLRQHPEASPLILALERWLHARNPETSEAEIQKLLAPYQPTAAAAVAEPSVKTEA</sequence>
<evidence type="ECO:0000313" key="4">
    <source>
        <dbReference type="Proteomes" id="UP000603141"/>
    </source>
</evidence>
<keyword evidence="1" id="KW-0472">Membrane</keyword>
<keyword evidence="2" id="KW-0732">Signal</keyword>
<dbReference type="Proteomes" id="UP000603141">
    <property type="component" value="Unassembled WGS sequence"/>
</dbReference>
<keyword evidence="1" id="KW-1133">Transmembrane helix</keyword>
<reference evidence="3" key="1">
    <citation type="submission" date="2021-01" db="EMBL/GenBank/DDBJ databases">
        <title>Modified the classification status of verrucomicrobia.</title>
        <authorList>
            <person name="Feng X."/>
        </authorList>
    </citation>
    <scope>NUCLEOTIDE SEQUENCE</scope>
    <source>
        <strain evidence="3">KCTC 22041</strain>
    </source>
</reference>
<feature type="chain" id="PRO_5037496416" description="Protein BatD" evidence="2">
    <location>
        <begin position="17"/>
        <end position="270"/>
    </location>
</feature>
<keyword evidence="1" id="KW-0812">Transmembrane</keyword>
<accession>A0A934S650</accession>
<evidence type="ECO:0008006" key="5">
    <source>
        <dbReference type="Google" id="ProtNLM"/>
    </source>
</evidence>
<protein>
    <recommendedName>
        <fullName evidence="5">Protein BatD</fullName>
    </recommendedName>
</protein>
<evidence type="ECO:0000256" key="1">
    <source>
        <dbReference type="SAM" id="Phobius"/>
    </source>
</evidence>
<keyword evidence="4" id="KW-1185">Reference proteome</keyword>
<comment type="caution">
    <text evidence="3">The sequence shown here is derived from an EMBL/GenBank/DDBJ whole genome shotgun (WGS) entry which is preliminary data.</text>
</comment>
<dbReference type="EMBL" id="JAENIJ010000007">
    <property type="protein sequence ID" value="MBK1881970.1"/>
    <property type="molecule type" value="Genomic_DNA"/>
</dbReference>
<evidence type="ECO:0000256" key="2">
    <source>
        <dbReference type="SAM" id="SignalP"/>
    </source>
</evidence>
<gene>
    <name evidence="3" type="ORF">JIN85_06060</name>
</gene>
<evidence type="ECO:0000313" key="3">
    <source>
        <dbReference type="EMBL" id="MBK1881970.1"/>
    </source>
</evidence>
<name>A0A934S650_9BACT</name>
<dbReference type="RefSeq" id="WP_200268656.1">
    <property type="nucleotide sequence ID" value="NZ_JAENIJ010000007.1"/>
</dbReference>
<organism evidence="3 4">
    <name type="scientific">Luteolibacter pohnpeiensis</name>
    <dbReference type="NCBI Taxonomy" id="454153"/>
    <lineage>
        <taxon>Bacteria</taxon>
        <taxon>Pseudomonadati</taxon>
        <taxon>Verrucomicrobiota</taxon>
        <taxon>Verrucomicrobiia</taxon>
        <taxon>Verrucomicrobiales</taxon>
        <taxon>Verrucomicrobiaceae</taxon>
        <taxon>Luteolibacter</taxon>
    </lineage>
</organism>